<keyword evidence="3" id="KW-1003">Cell membrane</keyword>
<evidence type="ECO:0000256" key="2">
    <source>
        <dbReference type="ARBA" id="ARBA00022448"/>
    </source>
</evidence>
<feature type="transmembrane region" description="Helical" evidence="7">
    <location>
        <begin position="223"/>
        <end position="242"/>
    </location>
</feature>
<evidence type="ECO:0000313" key="10">
    <source>
        <dbReference type="Proteomes" id="UP000230161"/>
    </source>
</evidence>
<organism evidence="9 10">
    <name type="scientific">Compostimonas suwonensis</name>
    <dbReference type="NCBI Taxonomy" id="1048394"/>
    <lineage>
        <taxon>Bacteria</taxon>
        <taxon>Bacillati</taxon>
        <taxon>Actinomycetota</taxon>
        <taxon>Actinomycetes</taxon>
        <taxon>Micrococcales</taxon>
        <taxon>Microbacteriaceae</taxon>
        <taxon>Compostimonas</taxon>
    </lineage>
</organism>
<dbReference type="Gene3D" id="1.10.3720.10">
    <property type="entry name" value="MetI-like"/>
    <property type="match status" value="1"/>
</dbReference>
<dbReference type="RefSeq" id="WP_100343329.1">
    <property type="nucleotide sequence ID" value="NZ_PGFB01000001.1"/>
</dbReference>
<keyword evidence="4 7" id="KW-0812">Transmembrane</keyword>
<evidence type="ECO:0000256" key="1">
    <source>
        <dbReference type="ARBA" id="ARBA00004651"/>
    </source>
</evidence>
<feature type="transmembrane region" description="Helical" evidence="7">
    <location>
        <begin position="157"/>
        <end position="177"/>
    </location>
</feature>
<feature type="transmembrane region" description="Helical" evidence="7">
    <location>
        <begin position="124"/>
        <end position="145"/>
    </location>
</feature>
<dbReference type="EMBL" id="PGFB01000001">
    <property type="protein sequence ID" value="PJJ65428.1"/>
    <property type="molecule type" value="Genomic_DNA"/>
</dbReference>
<comment type="subcellular location">
    <subcellularLocation>
        <location evidence="1 7">Cell membrane</location>
        <topology evidence="1 7">Multi-pass membrane protein</topology>
    </subcellularLocation>
</comment>
<dbReference type="GO" id="GO:0005886">
    <property type="term" value="C:plasma membrane"/>
    <property type="evidence" value="ECO:0007669"/>
    <property type="project" value="UniProtKB-SubCell"/>
</dbReference>
<proteinExistence type="inferred from homology"/>
<feature type="transmembrane region" description="Helical" evidence="7">
    <location>
        <begin position="279"/>
        <end position="300"/>
    </location>
</feature>
<keyword evidence="10" id="KW-1185">Reference proteome</keyword>
<keyword evidence="5 7" id="KW-1133">Transmembrane helix</keyword>
<evidence type="ECO:0000256" key="3">
    <source>
        <dbReference type="ARBA" id="ARBA00022475"/>
    </source>
</evidence>
<gene>
    <name evidence="9" type="ORF">CLV54_0461</name>
</gene>
<feature type="domain" description="ABC transmembrane type-1" evidence="8">
    <location>
        <begin position="113"/>
        <end position="298"/>
    </location>
</feature>
<dbReference type="AlphaFoldDB" id="A0A2M9C4H4"/>
<dbReference type="PANTHER" id="PTHR30151">
    <property type="entry name" value="ALKANE SULFONATE ABC TRANSPORTER-RELATED, MEMBRANE SUBUNIT"/>
    <property type="match status" value="1"/>
</dbReference>
<dbReference type="InterPro" id="IPR035906">
    <property type="entry name" value="MetI-like_sf"/>
</dbReference>
<sequence>MSDRDKLTNSEQVRQGLLGATEFPSATAAVRARPEVVAAGKAAERREDTAKRGGHRRLTSRTWFIIVGGAIIPVLVLSIWQFVTTTGIASTSQIPSPAMVWEAAVDLAQRGLLWQYIAISTQRVIIGFLIGAALGLFLGAVVGLSRFADILLAPTLGAIRAVPSLAWVPLLILWFKIGEESKIILITIGAFFPVYTTVAAALRHVDRHLVEAGRAFGLRGVKLFTTVQLPAVVPSVISGLRLALAQAWLFLVAAELIAASMGLGFLLSDSGNNGRIDRIFLAIILLAVLGKLTDSIVGLFERWANKKWA</sequence>
<keyword evidence="6 7" id="KW-0472">Membrane</keyword>
<dbReference type="InterPro" id="IPR000515">
    <property type="entry name" value="MetI-like"/>
</dbReference>
<evidence type="ECO:0000256" key="4">
    <source>
        <dbReference type="ARBA" id="ARBA00022692"/>
    </source>
</evidence>
<comment type="caution">
    <text evidence="9">The sequence shown here is derived from an EMBL/GenBank/DDBJ whole genome shotgun (WGS) entry which is preliminary data.</text>
</comment>
<dbReference type="Proteomes" id="UP000230161">
    <property type="component" value="Unassembled WGS sequence"/>
</dbReference>
<evidence type="ECO:0000256" key="7">
    <source>
        <dbReference type="RuleBase" id="RU363032"/>
    </source>
</evidence>
<comment type="similarity">
    <text evidence="7">Belongs to the binding-protein-dependent transport system permease family.</text>
</comment>
<dbReference type="Pfam" id="PF00528">
    <property type="entry name" value="BPD_transp_1"/>
    <property type="match status" value="1"/>
</dbReference>
<dbReference type="CDD" id="cd06261">
    <property type="entry name" value="TM_PBP2"/>
    <property type="match status" value="1"/>
</dbReference>
<evidence type="ECO:0000256" key="6">
    <source>
        <dbReference type="ARBA" id="ARBA00023136"/>
    </source>
</evidence>
<evidence type="ECO:0000256" key="5">
    <source>
        <dbReference type="ARBA" id="ARBA00022989"/>
    </source>
</evidence>
<dbReference type="SUPFAM" id="SSF161098">
    <property type="entry name" value="MetI-like"/>
    <property type="match status" value="1"/>
</dbReference>
<dbReference type="GO" id="GO:0042918">
    <property type="term" value="P:alkanesulfonate transmembrane transport"/>
    <property type="evidence" value="ECO:0007669"/>
    <property type="project" value="UniProtKB-ARBA"/>
</dbReference>
<evidence type="ECO:0000313" key="9">
    <source>
        <dbReference type="EMBL" id="PJJ65428.1"/>
    </source>
</evidence>
<dbReference type="PANTHER" id="PTHR30151:SF38">
    <property type="entry name" value="ALIPHATIC SULFONATES TRANSPORT PERMEASE PROTEIN SSUC-RELATED"/>
    <property type="match status" value="1"/>
</dbReference>
<keyword evidence="2 7" id="KW-0813">Transport</keyword>
<feature type="transmembrane region" description="Helical" evidence="7">
    <location>
        <begin position="248"/>
        <end position="267"/>
    </location>
</feature>
<accession>A0A2M9C4H4</accession>
<protein>
    <submittedName>
        <fullName evidence="9">Sulfonate transport system permease protein</fullName>
    </submittedName>
</protein>
<dbReference type="PROSITE" id="PS50928">
    <property type="entry name" value="ABC_TM1"/>
    <property type="match status" value="1"/>
</dbReference>
<feature type="transmembrane region" description="Helical" evidence="7">
    <location>
        <begin position="183"/>
        <end position="202"/>
    </location>
</feature>
<dbReference type="FunFam" id="1.10.3720.10:FF:000003">
    <property type="entry name" value="Aliphatic sulfonate ABC transporter permease"/>
    <property type="match status" value="1"/>
</dbReference>
<evidence type="ECO:0000259" key="8">
    <source>
        <dbReference type="PROSITE" id="PS50928"/>
    </source>
</evidence>
<reference evidence="9 10" key="1">
    <citation type="submission" date="2017-11" db="EMBL/GenBank/DDBJ databases">
        <title>Genomic Encyclopedia of Archaeal and Bacterial Type Strains, Phase II (KMG-II): From Individual Species to Whole Genera.</title>
        <authorList>
            <person name="Goeker M."/>
        </authorList>
    </citation>
    <scope>NUCLEOTIDE SEQUENCE [LARGE SCALE GENOMIC DNA]</scope>
    <source>
        <strain evidence="9 10">DSM 25625</strain>
    </source>
</reference>
<name>A0A2M9C4H4_9MICO</name>
<feature type="transmembrane region" description="Helical" evidence="7">
    <location>
        <begin position="62"/>
        <end position="83"/>
    </location>
</feature>
<dbReference type="OrthoDB" id="9796361at2"/>